<keyword evidence="4 7" id="KW-1133">Transmembrane helix</keyword>
<dbReference type="AlphaFoldDB" id="A0ABD3T2Y6"/>
<evidence type="ECO:0000256" key="3">
    <source>
        <dbReference type="ARBA" id="ARBA00022692"/>
    </source>
</evidence>
<feature type="transmembrane region" description="Helical" evidence="7">
    <location>
        <begin position="649"/>
        <end position="665"/>
    </location>
</feature>
<comment type="subcellular location">
    <subcellularLocation>
        <location evidence="1">Membrane</location>
        <topology evidence="1">Multi-pass membrane protein</topology>
    </subcellularLocation>
</comment>
<keyword evidence="3 7" id="KW-0812">Transmembrane</keyword>
<dbReference type="CDD" id="cd00174">
    <property type="entry name" value="SH3"/>
    <property type="match status" value="1"/>
</dbReference>
<keyword evidence="5 7" id="KW-0472">Membrane</keyword>
<evidence type="ECO:0000256" key="7">
    <source>
        <dbReference type="SAM" id="Phobius"/>
    </source>
</evidence>
<feature type="transmembrane region" description="Helical" evidence="7">
    <location>
        <begin position="474"/>
        <end position="494"/>
    </location>
</feature>
<dbReference type="Pfam" id="PF07782">
    <property type="entry name" value="DC_STAMP"/>
    <property type="match status" value="1"/>
</dbReference>
<protein>
    <recommendedName>
        <fullName evidence="8">SH3 domain-containing protein</fullName>
    </recommendedName>
</protein>
<dbReference type="InterPro" id="IPR058842">
    <property type="entry name" value="DCST1_C"/>
</dbReference>
<dbReference type="InterPro" id="IPR036028">
    <property type="entry name" value="SH3-like_dom_sf"/>
</dbReference>
<dbReference type="InterPro" id="IPR001452">
    <property type="entry name" value="SH3_domain"/>
</dbReference>
<feature type="transmembrane region" description="Helical" evidence="7">
    <location>
        <begin position="216"/>
        <end position="237"/>
    </location>
</feature>
<name>A0ABD3T2Y6_SINWO</name>
<evidence type="ECO:0000313" key="9">
    <source>
        <dbReference type="EMBL" id="KAL3831279.1"/>
    </source>
</evidence>
<accession>A0ABD3T2Y6</accession>
<feature type="transmembrane region" description="Helical" evidence="7">
    <location>
        <begin position="563"/>
        <end position="582"/>
    </location>
</feature>
<dbReference type="Pfam" id="PF26037">
    <property type="entry name" value="zf-RING_DCST1_C"/>
    <property type="match status" value="1"/>
</dbReference>
<dbReference type="PANTHER" id="PTHR21041">
    <property type="entry name" value="DENDRITIC CELL-SPECIFIC TRANSMEMBRANE PROTEIN"/>
    <property type="match status" value="1"/>
</dbReference>
<evidence type="ECO:0000256" key="6">
    <source>
        <dbReference type="PROSITE-ProRule" id="PRU00192"/>
    </source>
</evidence>
<dbReference type="GO" id="GO:0016020">
    <property type="term" value="C:membrane"/>
    <property type="evidence" value="ECO:0007669"/>
    <property type="project" value="UniProtKB-SubCell"/>
</dbReference>
<dbReference type="EMBL" id="JBJQND010000019">
    <property type="protein sequence ID" value="KAL3831279.1"/>
    <property type="molecule type" value="Genomic_DNA"/>
</dbReference>
<dbReference type="SMART" id="SM00326">
    <property type="entry name" value="SH3"/>
    <property type="match status" value="1"/>
</dbReference>
<dbReference type="InterPro" id="IPR051856">
    <property type="entry name" value="CSR-E3_Ligase_Protein"/>
</dbReference>
<evidence type="ECO:0000256" key="5">
    <source>
        <dbReference type="ARBA" id="ARBA00023136"/>
    </source>
</evidence>
<dbReference type="SUPFAM" id="SSF50044">
    <property type="entry name" value="SH3-domain"/>
    <property type="match status" value="1"/>
</dbReference>
<organism evidence="9 10">
    <name type="scientific">Sinanodonta woodiana</name>
    <name type="common">Chinese pond mussel</name>
    <name type="synonym">Anodonta woodiana</name>
    <dbReference type="NCBI Taxonomy" id="1069815"/>
    <lineage>
        <taxon>Eukaryota</taxon>
        <taxon>Metazoa</taxon>
        <taxon>Spiralia</taxon>
        <taxon>Lophotrochozoa</taxon>
        <taxon>Mollusca</taxon>
        <taxon>Bivalvia</taxon>
        <taxon>Autobranchia</taxon>
        <taxon>Heteroconchia</taxon>
        <taxon>Palaeoheterodonta</taxon>
        <taxon>Unionida</taxon>
        <taxon>Unionoidea</taxon>
        <taxon>Unionidae</taxon>
        <taxon>Unioninae</taxon>
        <taxon>Sinanodonta</taxon>
    </lineage>
</organism>
<evidence type="ECO:0000313" key="10">
    <source>
        <dbReference type="Proteomes" id="UP001634394"/>
    </source>
</evidence>
<feature type="transmembrane region" description="Helical" evidence="7">
    <location>
        <begin position="243"/>
        <end position="267"/>
    </location>
</feature>
<comment type="caution">
    <text evidence="9">The sequence shown here is derived from an EMBL/GenBank/DDBJ whole genome shotgun (WGS) entry which is preliminary data.</text>
</comment>
<proteinExistence type="predicted"/>
<dbReference type="InterPro" id="IPR012858">
    <property type="entry name" value="DC_STAMP-like"/>
</dbReference>
<evidence type="ECO:0000256" key="2">
    <source>
        <dbReference type="ARBA" id="ARBA00022443"/>
    </source>
</evidence>
<keyword evidence="2 6" id="KW-0728">SH3 domain</keyword>
<dbReference type="PROSITE" id="PS50002">
    <property type="entry name" value="SH3"/>
    <property type="match status" value="1"/>
</dbReference>
<sequence>MTQCKANFDYKGDAEGCINLKIGDILTNIEKHDNGWYMGKNMSTGKVGFFPGSYVTTYTDSEPVKTLTSWKPLPSKLITANSSQNDSIVVHESAEGQISDITMKECTGDSRKGIPPRPPLPVRVRREYTASEITVNEETTSANKKRENKKHKPLELFDKLSLSKEILTQTGRKLFLTEKDQNRTLKGTFGAITGVFLGGLIFLVLRYSFGYSDLEAGIIVAIVTVLISVGLALSMLFRCVVALVIPNLFTGTGRAVILSIIFGFMLSHTVRNIKVNMEEVATSMSCISGLALNEARDLQGQLKKPLNQATEYIIKQKNVFNQLQNEMVNATLEVRKGLVIMAKEIKTITDTVDSTQKDCFKRTSAIDGCSAECDNFVAELLNRKELCKETCKMVKEVIKSSCTFLNVTDDQIREAIHETEKAFNHVINYFTVNLSTTINVTADANSSQPLESIEKEVKEELDAKTRALFHFIRIMEKVLSLSLLLLFLQSFWYLRNYLARDSYDNIYITKRFKDLDQERKDCGLSCVLPLKKKEKQLYIDTSSRCITLVEVGHGKFGLAQTGIHFLLCFSVLLFDYLLYYILDLIKRHGNGNIHYNGTTKFILNVDGIGFVAKLYRELIQGLNINESYIGELNLTKCLPDPSMPDSLNIPVYIVLYHVAVLFVLMKECALRARRKITAYYFPRQEEARIHYLHKLIRHKRISFWKFLRQKINLSYKERCVNEQLHLMTWLSVKMPCLARCLSLKDKICLICETAEGGFHDIVFVRCSGDQCDAYYCTDCYETLNKTCPLCSVDDVVLRE</sequence>
<gene>
    <name evidence="9" type="ORF">ACJMK2_023052</name>
</gene>
<evidence type="ECO:0000259" key="8">
    <source>
        <dbReference type="PROSITE" id="PS50002"/>
    </source>
</evidence>
<evidence type="ECO:0000256" key="4">
    <source>
        <dbReference type="ARBA" id="ARBA00022989"/>
    </source>
</evidence>
<feature type="domain" description="SH3" evidence="8">
    <location>
        <begin position="1"/>
        <end position="60"/>
    </location>
</feature>
<keyword evidence="10" id="KW-1185">Reference proteome</keyword>
<dbReference type="Gene3D" id="2.30.30.40">
    <property type="entry name" value="SH3 Domains"/>
    <property type="match status" value="1"/>
</dbReference>
<evidence type="ECO:0000256" key="1">
    <source>
        <dbReference type="ARBA" id="ARBA00004141"/>
    </source>
</evidence>
<dbReference type="Proteomes" id="UP001634394">
    <property type="component" value="Unassembled WGS sequence"/>
</dbReference>
<dbReference type="Pfam" id="PF00018">
    <property type="entry name" value="SH3_1"/>
    <property type="match status" value="1"/>
</dbReference>
<reference evidence="9 10" key="1">
    <citation type="submission" date="2024-11" db="EMBL/GenBank/DDBJ databases">
        <title>Chromosome-level genome assembly of the freshwater bivalve Anodonta woodiana.</title>
        <authorList>
            <person name="Chen X."/>
        </authorList>
    </citation>
    <scope>NUCLEOTIDE SEQUENCE [LARGE SCALE GENOMIC DNA]</scope>
    <source>
        <strain evidence="9">MN2024</strain>
        <tissue evidence="9">Gills</tissue>
    </source>
</reference>
<feature type="transmembrane region" description="Helical" evidence="7">
    <location>
        <begin position="189"/>
        <end position="209"/>
    </location>
</feature>